<dbReference type="EMBL" id="LSSL01004381">
    <property type="protein sequence ID" value="OLY79498.1"/>
    <property type="molecule type" value="Genomic_DNA"/>
</dbReference>
<accession>A0A1R0GRM9</accession>
<feature type="region of interest" description="Disordered" evidence="1">
    <location>
        <begin position="285"/>
        <end position="335"/>
    </location>
</feature>
<evidence type="ECO:0000256" key="1">
    <source>
        <dbReference type="SAM" id="MobiDB-lite"/>
    </source>
</evidence>
<evidence type="ECO:0000313" key="2">
    <source>
        <dbReference type="EMBL" id="OLY79498.1"/>
    </source>
</evidence>
<organism evidence="2 3">
    <name type="scientific">Smittium mucronatum</name>
    <dbReference type="NCBI Taxonomy" id="133383"/>
    <lineage>
        <taxon>Eukaryota</taxon>
        <taxon>Fungi</taxon>
        <taxon>Fungi incertae sedis</taxon>
        <taxon>Zoopagomycota</taxon>
        <taxon>Kickxellomycotina</taxon>
        <taxon>Harpellomycetes</taxon>
        <taxon>Harpellales</taxon>
        <taxon>Legeriomycetaceae</taxon>
        <taxon>Smittium</taxon>
    </lineage>
</organism>
<reference evidence="2 3" key="1">
    <citation type="journal article" date="2016" name="Mol. Biol. Evol.">
        <title>Genome-Wide Survey of Gut Fungi (Harpellales) Reveals the First Horizontally Transferred Ubiquitin Gene from a Mosquito Host.</title>
        <authorList>
            <person name="Wang Y."/>
            <person name="White M.M."/>
            <person name="Kvist S."/>
            <person name="Moncalvo J.M."/>
        </authorList>
    </citation>
    <scope>NUCLEOTIDE SEQUENCE [LARGE SCALE GENOMIC DNA]</scope>
    <source>
        <strain evidence="2 3">ALG-7-W6</strain>
    </source>
</reference>
<feature type="region of interest" description="Disordered" evidence="1">
    <location>
        <begin position="1"/>
        <end position="100"/>
    </location>
</feature>
<proteinExistence type="predicted"/>
<dbReference type="OrthoDB" id="10426806at2759"/>
<gene>
    <name evidence="2" type="ORF">AYI68_g6431</name>
</gene>
<sequence length="487" mass="50733">TSSTPTDLSSTYSSSSESSTSATSTSSETSSTSTSTYTGTTSSETSNPSTLTTTEIPTPSTTSSSSSVSTSSNSSSTEVTSTSTGGSTTFSSSSSVSQCPITSDYPSFSITSSPNNKMYDLNNPLILPCPGSDFTFEFSVSSSTDIYAALSDSQGYYSPNGTIEAYIGYVSNKYTIRKAAFVNTNTKRSFINKRDESHSVKLVLSNGIFTVYVDGISKVQYNVNTSSITQIYLAPFQATAVFSDIFISCNSFVDCPISLTIITSATSTSATSSTTLTSATSTSATSTSATSTSATSTSATSTSATTTSTTSTSATSTSTTSTSVSSTDASSNSCSSSSIVDCILISNDNSTQDYSKSNPITVPCLNSDFVFTSQIASDSDIFIALSDDISQIDSNGYVEVQVGLFSGSYLIQVGKIFTFNMQNINGKTSVHDFTLSYTNQVLSVIVDGKNMTSLSISNFSFKNLSISPIDGVVSLIQGSFVCKSDSC</sequence>
<comment type="caution">
    <text evidence="2">The sequence shown here is derived from an EMBL/GenBank/DDBJ whole genome shotgun (WGS) entry which is preliminary data.</text>
</comment>
<protein>
    <submittedName>
        <fullName evidence="2">Uncharacterized protein</fullName>
    </submittedName>
</protein>
<keyword evidence="3" id="KW-1185">Reference proteome</keyword>
<feature type="non-terminal residue" evidence="2">
    <location>
        <position position="1"/>
    </location>
</feature>
<evidence type="ECO:0000313" key="3">
    <source>
        <dbReference type="Proteomes" id="UP000187455"/>
    </source>
</evidence>
<feature type="compositionally biased region" description="Low complexity" evidence="1">
    <location>
        <begin position="1"/>
        <end position="97"/>
    </location>
</feature>
<dbReference type="Proteomes" id="UP000187455">
    <property type="component" value="Unassembled WGS sequence"/>
</dbReference>
<name>A0A1R0GRM9_9FUNG</name>
<dbReference type="AlphaFoldDB" id="A0A1R0GRM9"/>